<protein>
    <submittedName>
        <fullName evidence="7">Hyaluronan synthase</fullName>
    </submittedName>
</protein>
<keyword evidence="3" id="KW-0238">DNA-binding</keyword>
<dbReference type="InterPro" id="IPR036390">
    <property type="entry name" value="WH_DNA-bd_sf"/>
</dbReference>
<evidence type="ECO:0000313" key="7">
    <source>
        <dbReference type="EMBL" id="GGB43358.1"/>
    </source>
</evidence>
<dbReference type="InterPro" id="IPR005119">
    <property type="entry name" value="LysR_subst-bd"/>
</dbReference>
<evidence type="ECO:0000256" key="3">
    <source>
        <dbReference type="ARBA" id="ARBA00023125"/>
    </source>
</evidence>
<dbReference type="PROSITE" id="PS50931">
    <property type="entry name" value="HTH_LYSR"/>
    <property type="match status" value="1"/>
</dbReference>
<evidence type="ECO:0000313" key="8">
    <source>
        <dbReference type="Proteomes" id="UP000605148"/>
    </source>
</evidence>
<evidence type="ECO:0000256" key="1">
    <source>
        <dbReference type="ARBA" id="ARBA00009437"/>
    </source>
</evidence>
<dbReference type="Gene3D" id="1.10.10.10">
    <property type="entry name" value="Winged helix-like DNA-binding domain superfamily/Winged helix DNA-binding domain"/>
    <property type="match status" value="1"/>
</dbReference>
<feature type="domain" description="HTH lysR-type" evidence="6">
    <location>
        <begin position="5"/>
        <end position="62"/>
    </location>
</feature>
<evidence type="ECO:0000256" key="5">
    <source>
        <dbReference type="ARBA" id="ARBA00023163"/>
    </source>
</evidence>
<reference evidence="7" key="2">
    <citation type="submission" date="2020-09" db="EMBL/GenBank/DDBJ databases">
        <authorList>
            <person name="Sun Q."/>
            <person name="Zhou Y."/>
        </authorList>
    </citation>
    <scope>NUCLEOTIDE SEQUENCE</scope>
    <source>
        <strain evidence="7">CGMCC 1.12426</strain>
    </source>
</reference>
<proteinExistence type="inferred from homology"/>
<gene>
    <name evidence="7" type="primary">oxyR</name>
    <name evidence="7" type="ORF">GCM10011316_14200</name>
</gene>
<dbReference type="GO" id="GO:0032993">
    <property type="term" value="C:protein-DNA complex"/>
    <property type="evidence" value="ECO:0007669"/>
    <property type="project" value="TreeGrafter"/>
</dbReference>
<evidence type="ECO:0000256" key="4">
    <source>
        <dbReference type="ARBA" id="ARBA00023159"/>
    </source>
</evidence>
<dbReference type="Pfam" id="PF03466">
    <property type="entry name" value="LysR_substrate"/>
    <property type="match status" value="1"/>
</dbReference>
<dbReference type="PANTHER" id="PTHR30346:SF26">
    <property type="entry name" value="HYDROGEN PEROXIDE-INDUCIBLE GENES ACTIVATOR"/>
    <property type="match status" value="1"/>
</dbReference>
<reference evidence="7" key="1">
    <citation type="journal article" date="2014" name="Int. J. Syst. Evol. Microbiol.">
        <title>Complete genome sequence of Corynebacterium casei LMG S-19264T (=DSM 44701T), isolated from a smear-ripened cheese.</title>
        <authorList>
            <consortium name="US DOE Joint Genome Institute (JGI-PGF)"/>
            <person name="Walter F."/>
            <person name="Albersmeier A."/>
            <person name="Kalinowski J."/>
            <person name="Ruckert C."/>
        </authorList>
    </citation>
    <scope>NUCLEOTIDE SEQUENCE</scope>
    <source>
        <strain evidence="7">CGMCC 1.12426</strain>
    </source>
</reference>
<dbReference type="SUPFAM" id="SSF53850">
    <property type="entry name" value="Periplasmic binding protein-like II"/>
    <property type="match status" value="1"/>
</dbReference>
<evidence type="ECO:0000256" key="2">
    <source>
        <dbReference type="ARBA" id="ARBA00023015"/>
    </source>
</evidence>
<dbReference type="FunFam" id="1.10.10.10:FF:000001">
    <property type="entry name" value="LysR family transcriptional regulator"/>
    <property type="match status" value="1"/>
</dbReference>
<dbReference type="AlphaFoldDB" id="A0A916TFQ5"/>
<dbReference type="RefSeq" id="WP_150495235.1">
    <property type="nucleotide sequence ID" value="NZ_BMFA01000003.1"/>
</dbReference>
<keyword evidence="2" id="KW-0805">Transcription regulation</keyword>
<dbReference type="SUPFAM" id="SSF46785">
    <property type="entry name" value="Winged helix' DNA-binding domain"/>
    <property type="match status" value="1"/>
</dbReference>
<dbReference type="PANTHER" id="PTHR30346">
    <property type="entry name" value="TRANSCRIPTIONAL DUAL REGULATOR HCAR-RELATED"/>
    <property type="match status" value="1"/>
</dbReference>
<dbReference type="CDD" id="cd08411">
    <property type="entry name" value="PBP2_OxyR"/>
    <property type="match status" value="1"/>
</dbReference>
<evidence type="ECO:0000259" key="6">
    <source>
        <dbReference type="PROSITE" id="PS50931"/>
    </source>
</evidence>
<dbReference type="OrthoDB" id="9775392at2"/>
<comment type="similarity">
    <text evidence="1">Belongs to the LysR transcriptional regulatory family.</text>
</comment>
<dbReference type="PRINTS" id="PR00039">
    <property type="entry name" value="HTHLYSR"/>
</dbReference>
<keyword evidence="8" id="KW-1185">Reference proteome</keyword>
<dbReference type="GO" id="GO:0003700">
    <property type="term" value="F:DNA-binding transcription factor activity"/>
    <property type="evidence" value="ECO:0007669"/>
    <property type="project" value="InterPro"/>
</dbReference>
<name>A0A916TFQ5_9HYPH</name>
<keyword evidence="4" id="KW-0010">Activator</keyword>
<dbReference type="InterPro" id="IPR000847">
    <property type="entry name" value="LysR_HTH_N"/>
</dbReference>
<comment type="caution">
    <text evidence="7">The sequence shown here is derived from an EMBL/GenBank/DDBJ whole genome shotgun (WGS) entry which is preliminary data.</text>
</comment>
<organism evidence="7 8">
    <name type="scientific">Roseibium aquae</name>
    <dbReference type="NCBI Taxonomy" id="1323746"/>
    <lineage>
        <taxon>Bacteria</taxon>
        <taxon>Pseudomonadati</taxon>
        <taxon>Pseudomonadota</taxon>
        <taxon>Alphaproteobacteria</taxon>
        <taxon>Hyphomicrobiales</taxon>
        <taxon>Stappiaceae</taxon>
        <taxon>Roseibium</taxon>
    </lineage>
</organism>
<keyword evidence="5" id="KW-0804">Transcription</keyword>
<dbReference type="Proteomes" id="UP000605148">
    <property type="component" value="Unassembled WGS sequence"/>
</dbReference>
<dbReference type="Gene3D" id="3.40.190.10">
    <property type="entry name" value="Periplasmic binding protein-like II"/>
    <property type="match status" value="2"/>
</dbReference>
<accession>A0A916TFQ5</accession>
<dbReference type="Pfam" id="PF00126">
    <property type="entry name" value="HTH_1"/>
    <property type="match status" value="1"/>
</dbReference>
<dbReference type="InterPro" id="IPR036388">
    <property type="entry name" value="WH-like_DNA-bd_sf"/>
</dbReference>
<dbReference type="GO" id="GO:0003677">
    <property type="term" value="F:DNA binding"/>
    <property type="evidence" value="ECO:0007669"/>
    <property type="project" value="UniProtKB-KW"/>
</dbReference>
<dbReference type="EMBL" id="BMFA01000003">
    <property type="protein sequence ID" value="GGB43358.1"/>
    <property type="molecule type" value="Genomic_DNA"/>
</dbReference>
<sequence length="310" mass="33701">MAYRPSARQLEYFIALAESGHFGRAAQRCHVSQPTLSAQFKLLEDQLGVSLVDRARGSIVLTPTGEALLSIARQALENLDEIVSVATARKAGLGGLVRLGVAPTFGSYFMPHLLPSLKAAYPSLDIYIREERPARLGQDLQKAALDCILVSAPLDADNTMTQKVCTEDLSIGVPADHALSGASPVRIEALRGERFLTLGPGYQLYQAGQALCQASGAHLLEDYEGTSLDAIRQMVSIGMGLALFPAAYIASEFHKEERVRLLKIEGPPLRREIVMAWRRNSPRSGHFAIVADLARETVRRMNIPGLEAAD</sequence>